<feature type="transmembrane region" description="Helical" evidence="1">
    <location>
        <begin position="12"/>
        <end position="34"/>
    </location>
</feature>
<dbReference type="InterPro" id="IPR029787">
    <property type="entry name" value="Nucleotide_cyclase"/>
</dbReference>
<dbReference type="PROSITE" id="PS50887">
    <property type="entry name" value="GGDEF"/>
    <property type="match status" value="1"/>
</dbReference>
<dbReference type="SUPFAM" id="SSF55785">
    <property type="entry name" value="PYP-like sensor domain (PAS domain)"/>
    <property type="match status" value="1"/>
</dbReference>
<evidence type="ECO:0000313" key="6">
    <source>
        <dbReference type="Proteomes" id="UP001326110"/>
    </source>
</evidence>
<evidence type="ECO:0000256" key="1">
    <source>
        <dbReference type="SAM" id="Phobius"/>
    </source>
</evidence>
<dbReference type="CDD" id="cd01948">
    <property type="entry name" value="EAL"/>
    <property type="match status" value="1"/>
</dbReference>
<dbReference type="Gene3D" id="3.30.450.20">
    <property type="entry name" value="PAS domain"/>
    <property type="match status" value="1"/>
</dbReference>
<dbReference type="PANTHER" id="PTHR44757:SF2">
    <property type="entry name" value="BIOFILM ARCHITECTURE MAINTENANCE PROTEIN MBAA"/>
    <property type="match status" value="1"/>
</dbReference>
<dbReference type="NCBIfam" id="TIGR00229">
    <property type="entry name" value="sensory_box"/>
    <property type="match status" value="1"/>
</dbReference>
<keyword evidence="6" id="KW-1185">Reference proteome</keyword>
<keyword evidence="1" id="KW-0812">Transmembrane</keyword>
<feature type="transmembrane region" description="Helical" evidence="1">
    <location>
        <begin position="100"/>
        <end position="119"/>
    </location>
</feature>
<proteinExistence type="predicted"/>
<feature type="transmembrane region" description="Helical" evidence="1">
    <location>
        <begin position="179"/>
        <end position="200"/>
    </location>
</feature>
<evidence type="ECO:0000259" key="3">
    <source>
        <dbReference type="PROSITE" id="PS50883"/>
    </source>
</evidence>
<dbReference type="PROSITE" id="PS50883">
    <property type="entry name" value="EAL"/>
    <property type="match status" value="1"/>
</dbReference>
<evidence type="ECO:0000313" key="5">
    <source>
        <dbReference type="EMBL" id="WQH05347.1"/>
    </source>
</evidence>
<dbReference type="Gene3D" id="3.20.20.450">
    <property type="entry name" value="EAL domain"/>
    <property type="match status" value="1"/>
</dbReference>
<feature type="domain" description="EAL" evidence="3">
    <location>
        <begin position="507"/>
        <end position="761"/>
    </location>
</feature>
<dbReference type="InterPro" id="IPR013767">
    <property type="entry name" value="PAS_fold"/>
</dbReference>
<protein>
    <submittedName>
        <fullName evidence="5">EAL domain-containing protein</fullName>
    </submittedName>
</protein>
<dbReference type="InterPro" id="IPR035965">
    <property type="entry name" value="PAS-like_dom_sf"/>
</dbReference>
<dbReference type="CDD" id="cd00130">
    <property type="entry name" value="PAS"/>
    <property type="match status" value="1"/>
</dbReference>
<reference evidence="5 6" key="1">
    <citation type="submission" date="2023-11" db="EMBL/GenBank/DDBJ databases">
        <title>MicrobeMod: A computational toolkit for identifying prokaryotic methylation and restriction-modification with nanopore sequencing.</title>
        <authorList>
            <person name="Crits-Christoph A."/>
            <person name="Kang S.C."/>
            <person name="Lee H."/>
            <person name="Ostrov N."/>
        </authorList>
    </citation>
    <scope>NUCLEOTIDE SEQUENCE [LARGE SCALE GENOMIC DNA]</scope>
    <source>
        <strain evidence="5 6">ATCC 25935</strain>
    </source>
</reference>
<dbReference type="InterPro" id="IPR000014">
    <property type="entry name" value="PAS"/>
</dbReference>
<dbReference type="SMART" id="SM00091">
    <property type="entry name" value="PAS"/>
    <property type="match status" value="1"/>
</dbReference>
<organism evidence="5 6">
    <name type="scientific">Duganella zoogloeoides</name>
    <dbReference type="NCBI Taxonomy" id="75659"/>
    <lineage>
        <taxon>Bacteria</taxon>
        <taxon>Pseudomonadati</taxon>
        <taxon>Pseudomonadota</taxon>
        <taxon>Betaproteobacteria</taxon>
        <taxon>Burkholderiales</taxon>
        <taxon>Oxalobacteraceae</taxon>
        <taxon>Telluria group</taxon>
        <taxon>Duganella</taxon>
    </lineage>
</organism>
<feature type="domain" description="GGDEF" evidence="4">
    <location>
        <begin position="362"/>
        <end position="498"/>
    </location>
</feature>
<feature type="transmembrane region" description="Helical" evidence="1">
    <location>
        <begin position="70"/>
        <end position="88"/>
    </location>
</feature>
<dbReference type="Pfam" id="PF00563">
    <property type="entry name" value="EAL"/>
    <property type="match status" value="1"/>
</dbReference>
<dbReference type="InterPro" id="IPR000160">
    <property type="entry name" value="GGDEF_dom"/>
</dbReference>
<dbReference type="Gene3D" id="3.30.70.270">
    <property type="match status" value="1"/>
</dbReference>
<dbReference type="SMART" id="SM00267">
    <property type="entry name" value="GGDEF"/>
    <property type="match status" value="1"/>
</dbReference>
<dbReference type="SUPFAM" id="SSF141868">
    <property type="entry name" value="EAL domain-like"/>
    <property type="match status" value="1"/>
</dbReference>
<feature type="transmembrane region" description="Helical" evidence="1">
    <location>
        <begin position="41"/>
        <end position="64"/>
    </location>
</feature>
<gene>
    <name evidence="5" type="ORF">SR858_03155</name>
</gene>
<dbReference type="CDD" id="cd01949">
    <property type="entry name" value="GGDEF"/>
    <property type="match status" value="1"/>
</dbReference>
<evidence type="ECO:0000259" key="2">
    <source>
        <dbReference type="PROSITE" id="PS50112"/>
    </source>
</evidence>
<dbReference type="InterPro" id="IPR043128">
    <property type="entry name" value="Rev_trsase/Diguanyl_cyclase"/>
</dbReference>
<dbReference type="RefSeq" id="WP_026637825.1">
    <property type="nucleotide sequence ID" value="NZ_CP140152.1"/>
</dbReference>
<dbReference type="InterPro" id="IPR001633">
    <property type="entry name" value="EAL_dom"/>
</dbReference>
<sequence length="765" mass="83865">MSILPEQYVNLSLMTSAFAVDAILVALLVFLWLMHRKEKHALLWGIGQAAVMAGGLTWFTGAAVLSPSGRLFVCALMLVIGMAGYYSGTQYFLGDLRRRHWRPIIVVMVIATAGFYLLWQLHPHWVPPGSAAALGLVMVWMGVRLVRAQRRYRLLGCTLMARGVFNLVSAATLPPEWYLLWFAGTSILKALSMLGLIYAVQDEMQQRYARTIDSLSHGFLIRDRRGIIHVANERGARLLGFEQAADLVGKHLSEILPRLTPAMADDYFRRFEAPGVQYPMTDTAVVTLHSGARLPLEMAGSPYIERGQLYCLVQLLDITERQKKDDLLNQAACIDPVTGCFNRHALSEALASEVAQCREQGRECVVLFLDLDKFKRVNDSFGHATGDDLLRQTAQRLRGLLGPNDLLARFGGDEFIVVLPDLAAGSAEPAARRCAEHILNALSARFQLLHHAIGVSASIGVACYPALGSDSDTLIRNADIAMYEAKKAGRGELRFFHDSMNAAAKSALEIDGALRGAIDNNEFRLVYQAIVDARTGTLTKVEALIRWHNAQLGHVPPDRFIAVAEDSGMVVAVGAWVLEQACSQMAAWRDGPLGAVTVSINVSAWQLADPFFVALVQQTLARHGLQPRQLELELTERVLIDDGGHVHSVIDRLRALGVGVSLDDFGTGYSSLSYLTQFHLNTLKIDRAFVMDIEHSDRSNSLVHAIIAMGHSLGLKLVAEGVETAGQAAILERMGCHYLQGYHISRPIAPEALLDFAVGRAALAA</sequence>
<dbReference type="SUPFAM" id="SSF55073">
    <property type="entry name" value="Nucleotide cyclase"/>
    <property type="match status" value="1"/>
</dbReference>
<dbReference type="Pfam" id="PF00990">
    <property type="entry name" value="GGDEF"/>
    <property type="match status" value="1"/>
</dbReference>
<keyword evidence="1" id="KW-0472">Membrane</keyword>
<dbReference type="InterPro" id="IPR052155">
    <property type="entry name" value="Biofilm_reg_signaling"/>
</dbReference>
<dbReference type="Pfam" id="PF00989">
    <property type="entry name" value="PAS"/>
    <property type="match status" value="1"/>
</dbReference>
<evidence type="ECO:0000259" key="4">
    <source>
        <dbReference type="PROSITE" id="PS50887"/>
    </source>
</evidence>
<name>A0ABZ0Y1R3_9BURK</name>
<keyword evidence="1" id="KW-1133">Transmembrane helix</keyword>
<dbReference type="PROSITE" id="PS50112">
    <property type="entry name" value="PAS"/>
    <property type="match status" value="1"/>
</dbReference>
<dbReference type="Proteomes" id="UP001326110">
    <property type="component" value="Chromosome"/>
</dbReference>
<dbReference type="NCBIfam" id="TIGR00254">
    <property type="entry name" value="GGDEF"/>
    <property type="match status" value="1"/>
</dbReference>
<feature type="domain" description="PAS" evidence="2">
    <location>
        <begin position="204"/>
        <end position="243"/>
    </location>
</feature>
<dbReference type="EMBL" id="CP140152">
    <property type="protein sequence ID" value="WQH05347.1"/>
    <property type="molecule type" value="Genomic_DNA"/>
</dbReference>
<dbReference type="InterPro" id="IPR035919">
    <property type="entry name" value="EAL_sf"/>
</dbReference>
<dbReference type="SMART" id="SM00052">
    <property type="entry name" value="EAL"/>
    <property type="match status" value="1"/>
</dbReference>
<dbReference type="PANTHER" id="PTHR44757">
    <property type="entry name" value="DIGUANYLATE CYCLASE DGCP"/>
    <property type="match status" value="1"/>
</dbReference>
<feature type="transmembrane region" description="Helical" evidence="1">
    <location>
        <begin position="125"/>
        <end position="143"/>
    </location>
</feature>
<accession>A0ABZ0Y1R3</accession>